<proteinExistence type="predicted"/>
<gene>
    <name evidence="1" type="ORF">SOIL9_22650</name>
</gene>
<accession>A0A6P2D2S7</accession>
<evidence type="ECO:0000313" key="1">
    <source>
        <dbReference type="EMBL" id="VTR95449.1"/>
    </source>
</evidence>
<dbReference type="EMBL" id="LR593886">
    <property type="protein sequence ID" value="VTR95449.1"/>
    <property type="molecule type" value="Genomic_DNA"/>
</dbReference>
<sequence>MKDSAGTWHDANEKLEGGPSVLFDVVAVLPPKTGATALAQFPPLA</sequence>
<evidence type="ECO:0000313" key="2">
    <source>
        <dbReference type="Proteomes" id="UP000464178"/>
    </source>
</evidence>
<dbReference type="KEGG" id="gms:SOIL9_22650"/>
<dbReference type="Proteomes" id="UP000464178">
    <property type="component" value="Chromosome"/>
</dbReference>
<keyword evidence="2" id="KW-1185">Reference proteome</keyword>
<name>A0A6P2D2S7_9BACT</name>
<protein>
    <submittedName>
        <fullName evidence="1">Catalase</fullName>
    </submittedName>
</protein>
<reference evidence="1 2" key="1">
    <citation type="submission" date="2019-05" db="EMBL/GenBank/DDBJ databases">
        <authorList>
            <consortium name="Science for Life Laboratories"/>
        </authorList>
    </citation>
    <scope>NUCLEOTIDE SEQUENCE [LARGE SCALE GENOMIC DNA]</scope>
    <source>
        <strain evidence="1">Soil9</strain>
    </source>
</reference>
<organism evidence="1 2">
    <name type="scientific">Gemmata massiliana</name>
    <dbReference type="NCBI Taxonomy" id="1210884"/>
    <lineage>
        <taxon>Bacteria</taxon>
        <taxon>Pseudomonadati</taxon>
        <taxon>Planctomycetota</taxon>
        <taxon>Planctomycetia</taxon>
        <taxon>Gemmatales</taxon>
        <taxon>Gemmataceae</taxon>
        <taxon>Gemmata</taxon>
    </lineage>
</organism>
<dbReference type="AlphaFoldDB" id="A0A6P2D2S7"/>